<comment type="caution">
    <text evidence="1">The sequence shown here is derived from an EMBL/GenBank/DDBJ whole genome shotgun (WGS) entry which is preliminary data.</text>
</comment>
<proteinExistence type="predicted"/>
<organism evidence="1 2">
    <name type="scientific">Gigaspora margarita</name>
    <dbReference type="NCBI Taxonomy" id="4874"/>
    <lineage>
        <taxon>Eukaryota</taxon>
        <taxon>Fungi</taxon>
        <taxon>Fungi incertae sedis</taxon>
        <taxon>Mucoromycota</taxon>
        <taxon>Glomeromycotina</taxon>
        <taxon>Glomeromycetes</taxon>
        <taxon>Diversisporales</taxon>
        <taxon>Gigasporaceae</taxon>
        <taxon>Gigaspora</taxon>
    </lineage>
</organism>
<evidence type="ECO:0000313" key="2">
    <source>
        <dbReference type="Proteomes" id="UP000789901"/>
    </source>
</evidence>
<dbReference type="EMBL" id="CAJVQB010134623">
    <property type="protein sequence ID" value="CAG8854197.1"/>
    <property type="molecule type" value="Genomic_DNA"/>
</dbReference>
<gene>
    <name evidence="1" type="ORF">GMARGA_LOCUS43018</name>
</gene>
<evidence type="ECO:0000313" key="1">
    <source>
        <dbReference type="EMBL" id="CAG8854197.1"/>
    </source>
</evidence>
<keyword evidence="2" id="KW-1185">Reference proteome</keyword>
<dbReference type="Proteomes" id="UP000789901">
    <property type="component" value="Unassembled WGS sequence"/>
</dbReference>
<reference evidence="1 2" key="1">
    <citation type="submission" date="2021-06" db="EMBL/GenBank/DDBJ databases">
        <authorList>
            <person name="Kallberg Y."/>
            <person name="Tangrot J."/>
            <person name="Rosling A."/>
        </authorList>
    </citation>
    <scope>NUCLEOTIDE SEQUENCE [LARGE SCALE GENOMIC DNA]</scope>
    <source>
        <strain evidence="1 2">120-4 pot B 10/14</strain>
    </source>
</reference>
<protein>
    <submittedName>
        <fullName evidence="1">35206_t:CDS:1</fullName>
    </submittedName>
</protein>
<name>A0ABN7XGA2_GIGMA</name>
<accession>A0ABN7XGA2</accession>
<sequence>MSLPITLSKSSKRNLHKNKLHAIKKIKFEKSNSIIGKDDSTFNSSANQIEEIVYDPLK</sequence>
<feature type="non-terminal residue" evidence="1">
    <location>
        <position position="58"/>
    </location>
</feature>